<dbReference type="PANTHER" id="PTHR38477:SF1">
    <property type="entry name" value="MUREIN L,D-TRANSPEPTIDASE CATALYTIC DOMAIN FAMILY PROTEIN"/>
    <property type="match status" value="1"/>
</dbReference>
<dbReference type="RefSeq" id="WP_106738304.1">
    <property type="nucleotide sequence ID" value="NZ_CP027657.1"/>
</dbReference>
<dbReference type="AlphaFoldDB" id="A0A2R3QP13"/>
<accession>A0A2R3QP13</accession>
<dbReference type="PANTHER" id="PTHR38477">
    <property type="entry name" value="HYPOTHETICAL EXPORTED PROTEIN"/>
    <property type="match status" value="1"/>
</dbReference>
<gene>
    <name evidence="1" type="ORF">C7A17_12325</name>
</gene>
<evidence type="ECO:0008006" key="3">
    <source>
        <dbReference type="Google" id="ProtNLM"/>
    </source>
</evidence>
<dbReference type="Proteomes" id="UP000238327">
    <property type="component" value="Chromosome"/>
</dbReference>
<sequence>MFERLLLPLLFVALALVGQHVLASELQEALQRAAPQLDGRVLQAALQALHCAERDTPNKASRLAVIDYSRPSLERRMWVFDLSRRSLLQREFVAHGRESGELFAERFSNLPGSHQSSLGLFRGAESYRGRHGHSLRLDGLEAGLNDLARARALVIHGADYVAPDWVQKYGRMGRSLGCPAVQQEVIRLVVDQLEDGQYLFAWHPQLAEDRYRSCATLSAARSVE</sequence>
<organism evidence="1 2">
    <name type="scientific">Ectopseudomonas mendocina</name>
    <name type="common">Pseudomonas mendocina</name>
    <dbReference type="NCBI Taxonomy" id="300"/>
    <lineage>
        <taxon>Bacteria</taxon>
        <taxon>Pseudomonadati</taxon>
        <taxon>Pseudomonadota</taxon>
        <taxon>Gammaproteobacteria</taxon>
        <taxon>Pseudomonadales</taxon>
        <taxon>Pseudomonadaceae</taxon>
        <taxon>Ectopseudomonas</taxon>
    </lineage>
</organism>
<evidence type="ECO:0000313" key="1">
    <source>
        <dbReference type="EMBL" id="AVO53519.1"/>
    </source>
</evidence>
<dbReference type="OrthoDB" id="9815195at2"/>
<reference evidence="1 2" key="1">
    <citation type="submission" date="2018-03" db="EMBL/GenBank/DDBJ databases">
        <title>Complete genome sequence and methylome analysis of Pseudomonas mendocina NEB 698.</title>
        <authorList>
            <person name="Morgan R.D."/>
        </authorList>
    </citation>
    <scope>NUCLEOTIDE SEQUENCE [LARGE SCALE GENOMIC DNA]</scope>
    <source>
        <strain evidence="1 2">NEB698</strain>
    </source>
</reference>
<dbReference type="InterPro" id="IPR032676">
    <property type="entry name" value="YkuD_2"/>
</dbReference>
<evidence type="ECO:0000313" key="2">
    <source>
        <dbReference type="Proteomes" id="UP000238327"/>
    </source>
</evidence>
<proteinExistence type="predicted"/>
<name>A0A2R3QP13_ECTME</name>
<dbReference type="EMBL" id="CP027657">
    <property type="protein sequence ID" value="AVO53519.1"/>
    <property type="molecule type" value="Genomic_DNA"/>
</dbReference>
<protein>
    <recommendedName>
        <fullName evidence="3">Murein L,D-transpeptidase catalytic domain family protein</fullName>
    </recommendedName>
</protein>
<dbReference type="Pfam" id="PF13645">
    <property type="entry name" value="YkuD_2"/>
    <property type="match status" value="1"/>
</dbReference>